<dbReference type="HAMAP" id="MF_00138">
    <property type="entry name" value="GARS"/>
    <property type="match status" value="1"/>
</dbReference>
<gene>
    <name evidence="12 15" type="primary">purD</name>
    <name evidence="15" type="ORF">F9K24_06895</name>
</gene>
<proteinExistence type="inferred from homology"/>
<dbReference type="Gene3D" id="3.30.470.20">
    <property type="entry name" value="ATP-grasp fold, B domain"/>
    <property type="match status" value="1"/>
</dbReference>
<dbReference type="NCBIfam" id="TIGR00877">
    <property type="entry name" value="purD"/>
    <property type="match status" value="1"/>
</dbReference>
<dbReference type="SUPFAM" id="SSF52440">
    <property type="entry name" value="PreATP-grasp domain"/>
    <property type="match status" value="1"/>
</dbReference>
<comment type="cofactor">
    <cofactor evidence="2">
        <name>Mg(2+)</name>
        <dbReference type="ChEBI" id="CHEBI:18420"/>
    </cofactor>
</comment>
<evidence type="ECO:0000313" key="15">
    <source>
        <dbReference type="EMBL" id="KAB2933567.1"/>
    </source>
</evidence>
<feature type="domain" description="ATP-grasp" evidence="14">
    <location>
        <begin position="109"/>
        <end position="315"/>
    </location>
</feature>
<dbReference type="InterPro" id="IPR020559">
    <property type="entry name" value="PRibGlycinamide_synth_CS"/>
</dbReference>
<dbReference type="Proteomes" id="UP000460298">
    <property type="component" value="Unassembled WGS sequence"/>
</dbReference>
<dbReference type="InterPro" id="IPR011761">
    <property type="entry name" value="ATP-grasp"/>
</dbReference>
<dbReference type="Gene3D" id="3.40.50.20">
    <property type="match status" value="1"/>
</dbReference>
<evidence type="ECO:0000256" key="1">
    <source>
        <dbReference type="ARBA" id="ARBA00001936"/>
    </source>
</evidence>
<dbReference type="GO" id="GO:0006189">
    <property type="term" value="P:'de novo' IMP biosynthetic process"/>
    <property type="evidence" value="ECO:0007669"/>
    <property type="project" value="UniProtKB-UniRule"/>
</dbReference>
<dbReference type="GO" id="GO:0005524">
    <property type="term" value="F:ATP binding"/>
    <property type="evidence" value="ECO:0007669"/>
    <property type="project" value="UniProtKB-UniRule"/>
</dbReference>
<dbReference type="AlphaFoldDB" id="A0A833LZE4"/>
<dbReference type="SMART" id="SM01210">
    <property type="entry name" value="GARS_C"/>
    <property type="match status" value="1"/>
</dbReference>
<dbReference type="InterPro" id="IPR011054">
    <property type="entry name" value="Rudment_hybrid_motif"/>
</dbReference>
<dbReference type="GO" id="GO:0004637">
    <property type="term" value="F:phosphoribosylamine-glycine ligase activity"/>
    <property type="evidence" value="ECO:0007669"/>
    <property type="project" value="UniProtKB-UniRule"/>
</dbReference>
<protein>
    <recommendedName>
        <fullName evidence="4 12">Phosphoribosylamine--glycine ligase</fullName>
        <ecNumber evidence="4 12">6.3.4.13</ecNumber>
    </recommendedName>
    <alternativeName>
        <fullName evidence="12">GARS</fullName>
    </alternativeName>
    <alternativeName>
        <fullName evidence="10 12">Glycinamide ribonucleotide synthetase</fullName>
    </alternativeName>
    <alternativeName>
        <fullName evidence="11 12">Phosphoribosylglycinamide synthetase</fullName>
    </alternativeName>
</protein>
<comment type="cofactor">
    <cofactor evidence="1">
        <name>Mn(2+)</name>
        <dbReference type="ChEBI" id="CHEBI:29035"/>
    </cofactor>
</comment>
<dbReference type="InterPro" id="IPR000115">
    <property type="entry name" value="PRibGlycinamide_synth"/>
</dbReference>
<dbReference type="EMBL" id="WBUI01000005">
    <property type="protein sequence ID" value="KAB2933567.1"/>
    <property type="molecule type" value="Genomic_DNA"/>
</dbReference>
<organism evidence="15 16">
    <name type="scientific">Leptonema illini</name>
    <dbReference type="NCBI Taxonomy" id="183"/>
    <lineage>
        <taxon>Bacteria</taxon>
        <taxon>Pseudomonadati</taxon>
        <taxon>Spirochaetota</taxon>
        <taxon>Spirochaetia</taxon>
        <taxon>Leptospirales</taxon>
        <taxon>Leptospiraceae</taxon>
        <taxon>Leptonema</taxon>
    </lineage>
</organism>
<evidence type="ECO:0000256" key="8">
    <source>
        <dbReference type="ARBA" id="ARBA00022840"/>
    </source>
</evidence>
<dbReference type="Gene3D" id="3.90.600.10">
    <property type="entry name" value="Phosphoribosylglycinamide synthetase, C-terminal domain"/>
    <property type="match status" value="1"/>
</dbReference>
<comment type="caution">
    <text evidence="15">The sequence shown here is derived from an EMBL/GenBank/DDBJ whole genome shotgun (WGS) entry which is preliminary data.</text>
</comment>
<dbReference type="PANTHER" id="PTHR43472:SF1">
    <property type="entry name" value="PHOSPHORIBOSYLAMINE--GLYCINE LIGASE, CHLOROPLASTIC"/>
    <property type="match status" value="1"/>
</dbReference>
<comment type="similarity">
    <text evidence="9 12">Belongs to the GARS family.</text>
</comment>
<dbReference type="GO" id="GO:0046872">
    <property type="term" value="F:metal ion binding"/>
    <property type="evidence" value="ECO:0007669"/>
    <property type="project" value="InterPro"/>
</dbReference>
<dbReference type="PROSITE" id="PS00184">
    <property type="entry name" value="GARS"/>
    <property type="match status" value="1"/>
</dbReference>
<keyword evidence="6 13" id="KW-0547">Nucleotide-binding</keyword>
<keyword evidence="7 12" id="KW-0658">Purine biosynthesis</keyword>
<dbReference type="InterPro" id="IPR020560">
    <property type="entry name" value="PRibGlycinamide_synth_C-dom"/>
</dbReference>
<evidence type="ECO:0000256" key="13">
    <source>
        <dbReference type="PROSITE-ProRule" id="PRU00409"/>
    </source>
</evidence>
<dbReference type="InterPro" id="IPR016185">
    <property type="entry name" value="PreATP-grasp_dom_sf"/>
</dbReference>
<accession>A0A833LZE4</accession>
<dbReference type="SUPFAM" id="SSF56059">
    <property type="entry name" value="Glutathione synthetase ATP-binding domain-like"/>
    <property type="match status" value="1"/>
</dbReference>
<keyword evidence="5 12" id="KW-0436">Ligase</keyword>
<dbReference type="InterPro" id="IPR020561">
    <property type="entry name" value="PRibGlycinamid_synth_ATP-grasp"/>
</dbReference>
<evidence type="ECO:0000256" key="11">
    <source>
        <dbReference type="ARBA" id="ARBA00042864"/>
    </source>
</evidence>
<dbReference type="Pfam" id="PF01071">
    <property type="entry name" value="GARS_A"/>
    <property type="match status" value="1"/>
</dbReference>
<evidence type="ECO:0000256" key="10">
    <source>
        <dbReference type="ARBA" id="ARBA00042242"/>
    </source>
</evidence>
<dbReference type="UniPathway" id="UPA00074">
    <property type="reaction ID" value="UER00125"/>
</dbReference>
<dbReference type="SUPFAM" id="SSF51246">
    <property type="entry name" value="Rudiment single hybrid motif"/>
    <property type="match status" value="1"/>
</dbReference>
<evidence type="ECO:0000256" key="9">
    <source>
        <dbReference type="ARBA" id="ARBA00038345"/>
    </source>
</evidence>
<evidence type="ECO:0000256" key="2">
    <source>
        <dbReference type="ARBA" id="ARBA00001946"/>
    </source>
</evidence>
<dbReference type="InterPro" id="IPR020562">
    <property type="entry name" value="PRibGlycinamide_synth_N"/>
</dbReference>
<evidence type="ECO:0000256" key="7">
    <source>
        <dbReference type="ARBA" id="ARBA00022755"/>
    </source>
</evidence>
<dbReference type="InterPro" id="IPR013815">
    <property type="entry name" value="ATP_grasp_subdomain_1"/>
</dbReference>
<dbReference type="PANTHER" id="PTHR43472">
    <property type="entry name" value="PHOSPHORIBOSYLAMINE--GLYCINE LIGASE"/>
    <property type="match status" value="1"/>
</dbReference>
<evidence type="ECO:0000256" key="4">
    <source>
        <dbReference type="ARBA" id="ARBA00013255"/>
    </source>
</evidence>
<dbReference type="PROSITE" id="PS50975">
    <property type="entry name" value="ATP_GRASP"/>
    <property type="match status" value="1"/>
</dbReference>
<reference evidence="15 16" key="1">
    <citation type="submission" date="2019-10" db="EMBL/GenBank/DDBJ databases">
        <title>Extracellular Electron Transfer in a Candidatus Methanoperedens spp. Enrichment Culture.</title>
        <authorList>
            <person name="Berger S."/>
            <person name="Rangel Shaw D."/>
            <person name="Berben T."/>
            <person name="In 'T Zandt M."/>
            <person name="Frank J."/>
            <person name="Reimann J."/>
            <person name="Jetten M.S.M."/>
            <person name="Welte C.U."/>
        </authorList>
    </citation>
    <scope>NUCLEOTIDE SEQUENCE [LARGE SCALE GENOMIC DNA]</scope>
    <source>
        <strain evidence="15">SB12</strain>
    </source>
</reference>
<evidence type="ECO:0000313" key="16">
    <source>
        <dbReference type="Proteomes" id="UP000460298"/>
    </source>
</evidence>
<dbReference type="SMART" id="SM01209">
    <property type="entry name" value="GARS_A"/>
    <property type="match status" value="1"/>
</dbReference>
<sequence length="418" mass="44728">MKILILGSGGREHALYAALKKSKSVEQVLVLPGNGGIPESDRIRHITAPYANGFKALQEFVQSEQFDLVVVGPEQPLVDGVTDALESTCAVFGPKKAAAQIEGSKGWARAFMERHGLPSARYAEFSDFDAALAGLDSFGPPYVIKADGLAAGKGVTVTSDREHAVQALKEALVEGVFGSSGAKVLLEEFLPGREASVFAICDGEKALAFQPARDYKRVFDNNEGPNTGGMGAVTPVEYVTDAVMQQIQSEVLDRAVQGFKKDGTPYRGLLYAGLMIHEGKARLVEFNCRFGDPETQALLPLLEDDIAQLFFQAATGHLKESSLRFRNAVGMTVVLAAGGYPGDYDKGIDLSGLEEPFVDGVQCFHAGTERNGALRSTGGRIANITGTGVSIEDARNRIYSQLKSRSIAGTFFRSDIGL</sequence>
<dbReference type="Gene3D" id="3.30.1490.20">
    <property type="entry name" value="ATP-grasp fold, A domain"/>
    <property type="match status" value="1"/>
</dbReference>
<name>A0A833LZE4_9LEPT</name>
<evidence type="ECO:0000256" key="3">
    <source>
        <dbReference type="ARBA" id="ARBA00005174"/>
    </source>
</evidence>
<evidence type="ECO:0000259" key="14">
    <source>
        <dbReference type="PROSITE" id="PS50975"/>
    </source>
</evidence>
<keyword evidence="8 13" id="KW-0067">ATP-binding</keyword>
<comment type="pathway">
    <text evidence="3 12">Purine metabolism; IMP biosynthesis via de novo pathway; N(1)-(5-phospho-D-ribosyl)glycinamide from 5-phospho-alpha-D-ribose 1-diphosphate: step 2/2.</text>
</comment>
<evidence type="ECO:0000256" key="6">
    <source>
        <dbReference type="ARBA" id="ARBA00022741"/>
    </source>
</evidence>
<dbReference type="Pfam" id="PF02844">
    <property type="entry name" value="GARS_N"/>
    <property type="match status" value="1"/>
</dbReference>
<evidence type="ECO:0000256" key="12">
    <source>
        <dbReference type="HAMAP-Rule" id="MF_00138"/>
    </source>
</evidence>
<dbReference type="GO" id="GO:0009113">
    <property type="term" value="P:purine nucleobase biosynthetic process"/>
    <property type="evidence" value="ECO:0007669"/>
    <property type="project" value="InterPro"/>
</dbReference>
<evidence type="ECO:0000256" key="5">
    <source>
        <dbReference type="ARBA" id="ARBA00022598"/>
    </source>
</evidence>
<dbReference type="Pfam" id="PF02843">
    <property type="entry name" value="GARS_C"/>
    <property type="match status" value="1"/>
</dbReference>
<dbReference type="EC" id="6.3.4.13" evidence="4 12"/>
<dbReference type="InterPro" id="IPR037123">
    <property type="entry name" value="PRibGlycinamide_synth_C_sf"/>
</dbReference>
<comment type="catalytic activity">
    <reaction evidence="12">
        <text>5-phospho-beta-D-ribosylamine + glycine + ATP = N(1)-(5-phospho-beta-D-ribosyl)glycinamide + ADP + phosphate + H(+)</text>
        <dbReference type="Rhea" id="RHEA:17453"/>
        <dbReference type="ChEBI" id="CHEBI:15378"/>
        <dbReference type="ChEBI" id="CHEBI:30616"/>
        <dbReference type="ChEBI" id="CHEBI:43474"/>
        <dbReference type="ChEBI" id="CHEBI:57305"/>
        <dbReference type="ChEBI" id="CHEBI:58681"/>
        <dbReference type="ChEBI" id="CHEBI:143788"/>
        <dbReference type="ChEBI" id="CHEBI:456216"/>
        <dbReference type="EC" id="6.3.4.13"/>
    </reaction>
</comment>